<dbReference type="GO" id="GO:0005886">
    <property type="term" value="C:plasma membrane"/>
    <property type="evidence" value="ECO:0007669"/>
    <property type="project" value="TreeGrafter"/>
</dbReference>
<feature type="region of interest" description="Disordered" evidence="1">
    <location>
        <begin position="1"/>
        <end position="28"/>
    </location>
</feature>
<accession>A0A6F8ZE46</accession>
<protein>
    <submittedName>
        <fullName evidence="3">Flagellar biosynthesis protein FlhB</fullName>
    </submittedName>
</protein>
<name>A0A6F8ZE46_9FIRM</name>
<keyword evidence="2" id="KW-0472">Membrane</keyword>
<evidence type="ECO:0000313" key="4">
    <source>
        <dbReference type="Proteomes" id="UP000503399"/>
    </source>
</evidence>
<keyword evidence="3" id="KW-0969">Cilium</keyword>
<evidence type="ECO:0000256" key="1">
    <source>
        <dbReference type="SAM" id="MobiDB-lite"/>
    </source>
</evidence>
<keyword evidence="4" id="KW-1185">Reference proteome</keyword>
<dbReference type="Gene3D" id="3.40.1690.10">
    <property type="entry name" value="secretion proteins EscU"/>
    <property type="match status" value="1"/>
</dbReference>
<gene>
    <name evidence="3" type="ORF">R50_0519</name>
</gene>
<reference evidence="3 4" key="1">
    <citation type="submission" date="2020-02" db="EMBL/GenBank/DDBJ databases">
        <authorList>
            <person name="Hogendoorn C."/>
        </authorList>
    </citation>
    <scope>NUCLEOTIDE SEQUENCE [LARGE SCALE GENOMIC DNA]</scope>
    <source>
        <strain evidence="3">R501</strain>
    </source>
</reference>
<dbReference type="SUPFAM" id="SSF160544">
    <property type="entry name" value="EscU C-terminal domain-like"/>
    <property type="match status" value="1"/>
</dbReference>
<organism evidence="3 4">
    <name type="scientific">Candidatus Hydrogenisulfobacillus filiaventi</name>
    <dbReference type="NCBI Taxonomy" id="2707344"/>
    <lineage>
        <taxon>Bacteria</taxon>
        <taxon>Bacillati</taxon>
        <taxon>Bacillota</taxon>
        <taxon>Clostridia</taxon>
        <taxon>Eubacteriales</taxon>
        <taxon>Clostridiales Family XVII. Incertae Sedis</taxon>
        <taxon>Candidatus Hydrogenisulfobacillus</taxon>
    </lineage>
</organism>
<sequence>MATGGERTQQPTRRRLERARREGRAGWRSPDLQGAAGLLAAFAGLGLYGAYAGPRLAALFRLELVGAASPARGADWGTAIREAGQVLAAVAAPFVLALLVLGVGLAAAQGGLRFSLKAAAPDWSRVDPVRGLARLFSLATLWELGKGLLKLGAVGAVVGITIARQLAAYPALVAMPVGQALAQGAIWLKTVLVRGAAAYLAVALVDAGVQYRRHRQSLMMTVQEVREEFKETEGDPRLKSRRRELARRFLKAGLHRVADASVVITNPTHLAVALQWDAAVMVAPTVVAKGQDEMALLIRREAVAHGVPVVEDPPLARALYPVPLGMPIPAEHYRAVAAVLAFLIRRGRPEAEGGSAWT</sequence>
<dbReference type="PANTHER" id="PTHR30531:SF12">
    <property type="entry name" value="FLAGELLAR BIOSYNTHETIC PROTEIN FLHB"/>
    <property type="match status" value="1"/>
</dbReference>
<dbReference type="Gene3D" id="6.10.250.2080">
    <property type="match status" value="1"/>
</dbReference>
<evidence type="ECO:0000256" key="2">
    <source>
        <dbReference type="SAM" id="Phobius"/>
    </source>
</evidence>
<dbReference type="EMBL" id="LR778114">
    <property type="protein sequence ID" value="CAB1128025.1"/>
    <property type="molecule type" value="Genomic_DNA"/>
</dbReference>
<dbReference type="Proteomes" id="UP000503399">
    <property type="component" value="Chromosome"/>
</dbReference>
<dbReference type="Pfam" id="PF01312">
    <property type="entry name" value="Bac_export_2"/>
    <property type="match status" value="1"/>
</dbReference>
<dbReference type="InterPro" id="IPR006135">
    <property type="entry name" value="T3SS_substrate_exporter"/>
</dbReference>
<feature type="compositionally biased region" description="Polar residues" evidence="1">
    <location>
        <begin position="1"/>
        <end position="11"/>
    </location>
</feature>
<keyword evidence="2" id="KW-1133">Transmembrane helix</keyword>
<keyword evidence="2" id="KW-0812">Transmembrane</keyword>
<dbReference type="KEGG" id="hfv:R50_0519"/>
<dbReference type="AlphaFoldDB" id="A0A6F8ZE46"/>
<feature type="transmembrane region" description="Helical" evidence="2">
    <location>
        <begin position="86"/>
        <end position="108"/>
    </location>
</feature>
<dbReference type="PANTHER" id="PTHR30531">
    <property type="entry name" value="FLAGELLAR BIOSYNTHETIC PROTEIN FLHB"/>
    <property type="match status" value="1"/>
</dbReference>
<evidence type="ECO:0000313" key="3">
    <source>
        <dbReference type="EMBL" id="CAB1128025.1"/>
    </source>
</evidence>
<keyword evidence="3" id="KW-0282">Flagellum</keyword>
<dbReference type="PRINTS" id="PR00950">
    <property type="entry name" value="TYPE3IMSPROT"/>
</dbReference>
<dbReference type="InterPro" id="IPR029025">
    <property type="entry name" value="T3SS_substrate_exporter_C"/>
</dbReference>
<dbReference type="GO" id="GO:0009306">
    <property type="term" value="P:protein secretion"/>
    <property type="evidence" value="ECO:0007669"/>
    <property type="project" value="InterPro"/>
</dbReference>
<proteinExistence type="predicted"/>
<keyword evidence="3" id="KW-0966">Cell projection</keyword>